<feature type="non-terminal residue" evidence="1">
    <location>
        <position position="21"/>
    </location>
</feature>
<keyword evidence="2" id="KW-1185">Reference proteome</keyword>
<name>A0A392VK54_9FABA</name>
<protein>
    <submittedName>
        <fullName evidence="1">Uncharacterized protein</fullName>
    </submittedName>
</protein>
<reference evidence="1 2" key="1">
    <citation type="journal article" date="2018" name="Front. Plant Sci.">
        <title>Red Clover (Trifolium pratense) and Zigzag Clover (T. medium) - A Picture of Genomic Similarities and Differences.</title>
        <authorList>
            <person name="Dluhosova J."/>
            <person name="Istvanek J."/>
            <person name="Nedelnik J."/>
            <person name="Repkova J."/>
        </authorList>
    </citation>
    <scope>NUCLEOTIDE SEQUENCE [LARGE SCALE GENOMIC DNA]</scope>
    <source>
        <strain evidence="2">cv. 10/8</strain>
        <tissue evidence="1">Leaf</tissue>
    </source>
</reference>
<dbReference type="Proteomes" id="UP000265520">
    <property type="component" value="Unassembled WGS sequence"/>
</dbReference>
<dbReference type="EMBL" id="LXQA011201782">
    <property type="protein sequence ID" value="MCI88764.1"/>
    <property type="molecule type" value="Genomic_DNA"/>
</dbReference>
<accession>A0A392VK54</accession>
<dbReference type="AlphaFoldDB" id="A0A392VK54"/>
<sequence length="21" mass="2284">MSLQIFPDDNTMTALGISESI</sequence>
<proteinExistence type="predicted"/>
<organism evidence="1 2">
    <name type="scientific">Trifolium medium</name>
    <dbReference type="NCBI Taxonomy" id="97028"/>
    <lineage>
        <taxon>Eukaryota</taxon>
        <taxon>Viridiplantae</taxon>
        <taxon>Streptophyta</taxon>
        <taxon>Embryophyta</taxon>
        <taxon>Tracheophyta</taxon>
        <taxon>Spermatophyta</taxon>
        <taxon>Magnoliopsida</taxon>
        <taxon>eudicotyledons</taxon>
        <taxon>Gunneridae</taxon>
        <taxon>Pentapetalae</taxon>
        <taxon>rosids</taxon>
        <taxon>fabids</taxon>
        <taxon>Fabales</taxon>
        <taxon>Fabaceae</taxon>
        <taxon>Papilionoideae</taxon>
        <taxon>50 kb inversion clade</taxon>
        <taxon>NPAAA clade</taxon>
        <taxon>Hologalegina</taxon>
        <taxon>IRL clade</taxon>
        <taxon>Trifolieae</taxon>
        <taxon>Trifolium</taxon>
    </lineage>
</organism>
<comment type="caution">
    <text evidence="1">The sequence shown here is derived from an EMBL/GenBank/DDBJ whole genome shotgun (WGS) entry which is preliminary data.</text>
</comment>
<evidence type="ECO:0000313" key="1">
    <source>
        <dbReference type="EMBL" id="MCI88764.1"/>
    </source>
</evidence>
<evidence type="ECO:0000313" key="2">
    <source>
        <dbReference type="Proteomes" id="UP000265520"/>
    </source>
</evidence>